<feature type="compositionally biased region" description="Basic and acidic residues" evidence="1">
    <location>
        <begin position="1065"/>
        <end position="1078"/>
    </location>
</feature>
<keyword evidence="3" id="KW-1185">Reference proteome</keyword>
<evidence type="ECO:0000256" key="1">
    <source>
        <dbReference type="SAM" id="MobiDB-lite"/>
    </source>
</evidence>
<gene>
    <name evidence="2" type="ORF">CEUSTIGMA_g4236.t1</name>
</gene>
<evidence type="ECO:0000313" key="3">
    <source>
        <dbReference type="Proteomes" id="UP000232323"/>
    </source>
</evidence>
<reference evidence="2 3" key="1">
    <citation type="submission" date="2017-08" db="EMBL/GenBank/DDBJ databases">
        <title>Acidophilic green algal genome provides insights into adaptation to an acidic environment.</title>
        <authorList>
            <person name="Hirooka S."/>
            <person name="Hirose Y."/>
            <person name="Kanesaki Y."/>
            <person name="Higuchi S."/>
            <person name="Fujiwara T."/>
            <person name="Onuma R."/>
            <person name="Era A."/>
            <person name="Ohbayashi R."/>
            <person name="Uzuka A."/>
            <person name="Nozaki H."/>
            <person name="Yoshikawa H."/>
            <person name="Miyagishima S.Y."/>
        </authorList>
    </citation>
    <scope>NUCLEOTIDE SEQUENCE [LARGE SCALE GENOMIC DNA]</scope>
    <source>
        <strain evidence="2 3">NIES-2499</strain>
    </source>
</reference>
<feature type="compositionally biased region" description="Low complexity" evidence="1">
    <location>
        <begin position="829"/>
        <end position="846"/>
    </location>
</feature>
<feature type="region of interest" description="Disordered" evidence="1">
    <location>
        <begin position="610"/>
        <end position="632"/>
    </location>
</feature>
<feature type="compositionally biased region" description="Low complexity" evidence="1">
    <location>
        <begin position="715"/>
        <end position="729"/>
    </location>
</feature>
<feature type="region of interest" description="Disordered" evidence="1">
    <location>
        <begin position="991"/>
        <end position="1206"/>
    </location>
</feature>
<evidence type="ECO:0000313" key="2">
    <source>
        <dbReference type="EMBL" id="GAX76790.1"/>
    </source>
</evidence>
<feature type="region of interest" description="Disordered" evidence="1">
    <location>
        <begin position="204"/>
        <end position="253"/>
    </location>
</feature>
<comment type="caution">
    <text evidence="2">The sequence shown here is derived from an EMBL/GenBank/DDBJ whole genome shotgun (WGS) entry which is preliminary data.</text>
</comment>
<dbReference type="EMBL" id="BEGY01000019">
    <property type="protein sequence ID" value="GAX76790.1"/>
    <property type="molecule type" value="Genomic_DNA"/>
</dbReference>
<feature type="region of interest" description="Disordered" evidence="1">
    <location>
        <begin position="951"/>
        <end position="973"/>
    </location>
</feature>
<accession>A0A250X220</accession>
<feature type="region of interest" description="Disordered" evidence="1">
    <location>
        <begin position="138"/>
        <end position="174"/>
    </location>
</feature>
<feature type="compositionally biased region" description="Basic and acidic residues" evidence="1">
    <location>
        <begin position="815"/>
        <end position="827"/>
    </location>
</feature>
<feature type="compositionally biased region" description="Polar residues" evidence="1">
    <location>
        <begin position="951"/>
        <end position="962"/>
    </location>
</feature>
<name>A0A250X220_9CHLO</name>
<sequence>MQNAIENANPPSLRPTNEAGGYQALMMTESIIPIERSGPNGSGSKPSHVQRHTLRENNVVKGGNYSLAGFAVNPQPGYLPHYPLYTSHHPMAHPHIMHQPLSMPNIPQYPQIEKMICPPIGNPLPYHPYTGAFASHGLSRQTEQEGGEVSSSSSPSSSSSASDKDEDEGAAEHMRQQAHYAQYMQHMMYRQYVAQYYNDARATVSERGEEMSTAKDTGGSPYNRRENKDSDEDELLKDESQVNFTRLADPEDEAELTQDDLLKVVTSYAQLKGNVPPPAKQLFKYKGPRTYKQKSIVLALLPEQHDILYALASCCDVNNSAAQVKKEVKKMLEDIYKISSIQFGIWFKNRYRPSREVKIRKLIKKKVKKEEVKVPDPAGLPSSSNAAIMIPWKELKSGGSRIQTPAMCSSAQRKAPGAPLDVSHPQNVVTGPAAATTYLNSKPWVPHQPHPPGWRPHQNFDQNLGAIAFCNPPGNGGHSGPEGGADRGVPVLNKQYERRTTSGSKVKSPNNPELLQQGGFTLPTLNPKGGFTVSTSQKGGLPNHVAYRTQEASTANQGALEYTYYIPVTSNELQGGRWSSVKASHSAQVLNDKWGSRGHTLGVIPRVMKGGDDDQGGVPSHHCPPQTQKLQPPHHVALDSEANEELLEQAASAVPRSTPVPVPGVNLPHHLEPLPPTHLGPASDVPGSTGHVRHILGPTIPSSSLHGRQRSSVPSSEEAGSTAAAALRSKEAGSTAAAAALRSKEAGSTAAALRSKEGQCSKNEAPVMQNASFYHSLKSGRPKARMVQNDDPESQVCGQPVKHPKQSQVCGQPVKHPEHPDTQHYADDSSCSVSPTTSTSSASPSHSRPDQPPRGGQHLVTQPYFQIPSQAIPVRPEQAPTPTDMRQFDDVSSGLHSIQRVSGRWEEENIGRREEYSHPALKKLKTQQHGGDLDSMSQRHINEMGGMNFLQKQQEGPSSSGLKNYGAARPMQPLLQPGDELYLVRHGMTKDFPQASQGSPSSSHNHEFSSSGNQQARRLVSNAEDLRDQTGDQPQINDATRMQAYQDGSERSSTKPFRETGPYRSRLESDSFHLRPQSEELAQPPMDPTAGNDFRAGRSSAHLERGASSKHGYISTGDEQARTRSQNEEEEYSESTVSEDDNDESGPRNQYGSFIQTLTREEEVQRPSYHYMEGEGVLSGNMRAPTGAGLKGDVSSTDERLNSSKH</sequence>
<organism evidence="2 3">
    <name type="scientific">Chlamydomonas eustigma</name>
    <dbReference type="NCBI Taxonomy" id="1157962"/>
    <lineage>
        <taxon>Eukaryota</taxon>
        <taxon>Viridiplantae</taxon>
        <taxon>Chlorophyta</taxon>
        <taxon>core chlorophytes</taxon>
        <taxon>Chlorophyceae</taxon>
        <taxon>CS clade</taxon>
        <taxon>Chlamydomonadales</taxon>
        <taxon>Chlamydomonadaceae</taxon>
        <taxon>Chlamydomonas</taxon>
    </lineage>
</organism>
<proteinExistence type="predicted"/>
<feature type="compositionally biased region" description="Polar residues" evidence="1">
    <location>
        <begin position="1031"/>
        <end position="1040"/>
    </location>
</feature>
<feature type="compositionally biased region" description="Basic and acidic residues" evidence="1">
    <location>
        <begin position="204"/>
        <end position="213"/>
    </location>
</feature>
<feature type="compositionally biased region" description="Polar residues" evidence="1">
    <location>
        <begin position="1147"/>
        <end position="1158"/>
    </location>
</feature>
<dbReference type="AlphaFoldDB" id="A0A250X220"/>
<feature type="region of interest" description="Disordered" evidence="1">
    <location>
        <begin position="652"/>
        <end position="729"/>
    </location>
</feature>
<protein>
    <submittedName>
        <fullName evidence="2">Uncharacterized protein</fullName>
    </submittedName>
</protein>
<feature type="compositionally biased region" description="Low complexity" evidence="1">
    <location>
        <begin position="150"/>
        <end position="161"/>
    </location>
</feature>
<feature type="compositionally biased region" description="Low complexity" evidence="1">
    <location>
        <begin position="998"/>
        <end position="1013"/>
    </location>
</feature>
<feature type="region of interest" description="Disordered" evidence="1">
    <location>
        <begin position="779"/>
        <end position="859"/>
    </location>
</feature>
<feature type="compositionally biased region" description="Basic and acidic residues" evidence="1">
    <location>
        <begin position="1048"/>
        <end position="1058"/>
    </location>
</feature>
<feature type="compositionally biased region" description="Basic and acidic residues" evidence="1">
    <location>
        <begin position="1197"/>
        <end position="1206"/>
    </location>
</feature>
<feature type="compositionally biased region" description="Acidic residues" evidence="1">
    <location>
        <begin position="1128"/>
        <end position="1144"/>
    </location>
</feature>
<feature type="compositionally biased region" description="Polar residues" evidence="1">
    <location>
        <begin position="700"/>
        <end position="714"/>
    </location>
</feature>
<dbReference type="Proteomes" id="UP000232323">
    <property type="component" value="Unassembled WGS sequence"/>
</dbReference>